<comment type="similarity">
    <text evidence="3">Belongs to the eukaryotic ribosomal protein eS1 family.</text>
</comment>
<dbReference type="AlphaFoldDB" id="A0A075GIQ8"/>
<dbReference type="GO" id="GO:0003735">
    <property type="term" value="F:structural constituent of ribosome"/>
    <property type="evidence" value="ECO:0007669"/>
    <property type="project" value="InterPro"/>
</dbReference>
<evidence type="ECO:0000313" key="6">
    <source>
        <dbReference type="EMBL" id="AIF03080.1"/>
    </source>
</evidence>
<accession>A0A075GIQ8</accession>
<organism evidence="6">
    <name type="scientific">uncultured marine group II/III euryarchaeote KM3_161_B06</name>
    <dbReference type="NCBI Taxonomy" id="1457913"/>
    <lineage>
        <taxon>Archaea</taxon>
        <taxon>Methanobacteriati</taxon>
        <taxon>Methanobacteriota</taxon>
        <taxon>environmental samples</taxon>
    </lineage>
</organism>
<reference evidence="6" key="1">
    <citation type="journal article" date="2014" name="Genome Biol. Evol.">
        <title>Pangenome evidence for extensive interdomain horizontal transfer affecting lineage core and shell genes in uncultured planktonic thaumarchaeota and euryarchaeota.</title>
        <authorList>
            <person name="Deschamps P."/>
            <person name="Zivanovic Y."/>
            <person name="Moreira D."/>
            <person name="Rodriguez-Valera F."/>
            <person name="Lopez-Garcia P."/>
        </authorList>
    </citation>
    <scope>NUCLEOTIDE SEQUENCE</scope>
</reference>
<gene>
    <name evidence="6" type="primary">RP-S3Ae</name>
    <name evidence="6" type="synonym">RPS3A</name>
    <name evidence="3" type="synonym">rps3ae</name>
</gene>
<evidence type="ECO:0000256" key="3">
    <source>
        <dbReference type="HAMAP-Rule" id="MF_00359"/>
    </source>
</evidence>
<dbReference type="SMART" id="SM01397">
    <property type="entry name" value="Ribosomal_S3Ae"/>
    <property type="match status" value="1"/>
</dbReference>
<proteinExistence type="inferred from homology"/>
<feature type="region of interest" description="Disordered" evidence="4">
    <location>
        <begin position="299"/>
        <end position="318"/>
    </location>
</feature>
<evidence type="ECO:0000256" key="4">
    <source>
        <dbReference type="SAM" id="MobiDB-lite"/>
    </source>
</evidence>
<name>A0A075GIQ8_9EURY</name>
<dbReference type="PROSITE" id="PS50800">
    <property type="entry name" value="SAP"/>
    <property type="match status" value="1"/>
</dbReference>
<keyword evidence="1 3" id="KW-0689">Ribosomal protein</keyword>
<protein>
    <recommendedName>
        <fullName evidence="3">Small ribosomal subunit protein eS1</fullName>
    </recommendedName>
</protein>
<evidence type="ECO:0000259" key="5">
    <source>
        <dbReference type="PROSITE" id="PS50800"/>
    </source>
</evidence>
<dbReference type="HAMAP" id="MF_00359">
    <property type="entry name" value="Ribosomal_eS1"/>
    <property type="match status" value="1"/>
</dbReference>
<dbReference type="InterPro" id="IPR001593">
    <property type="entry name" value="Ribosomal_eS1"/>
</dbReference>
<dbReference type="Gene3D" id="1.10.720.30">
    <property type="entry name" value="SAP domain"/>
    <property type="match status" value="1"/>
</dbReference>
<dbReference type="Pfam" id="PF02037">
    <property type="entry name" value="SAP"/>
    <property type="match status" value="1"/>
</dbReference>
<dbReference type="GO" id="GO:0006412">
    <property type="term" value="P:translation"/>
    <property type="evidence" value="ECO:0007669"/>
    <property type="project" value="UniProtKB-UniRule"/>
</dbReference>
<dbReference type="Pfam" id="PF01015">
    <property type="entry name" value="Ribosomal_S3Ae"/>
    <property type="match status" value="1"/>
</dbReference>
<feature type="compositionally biased region" description="Basic and acidic residues" evidence="4">
    <location>
        <begin position="217"/>
        <end position="232"/>
    </location>
</feature>
<evidence type="ECO:0000256" key="2">
    <source>
        <dbReference type="ARBA" id="ARBA00023274"/>
    </source>
</evidence>
<dbReference type="EMBL" id="KF900669">
    <property type="protein sequence ID" value="AIF03080.1"/>
    <property type="molecule type" value="Genomic_DNA"/>
</dbReference>
<feature type="domain" description="SAP" evidence="5">
    <location>
        <begin position="286"/>
        <end position="318"/>
    </location>
</feature>
<dbReference type="SUPFAM" id="SSF68906">
    <property type="entry name" value="SAP domain"/>
    <property type="match status" value="1"/>
</dbReference>
<dbReference type="InterPro" id="IPR030838">
    <property type="entry name" value="Ribosomal_eS1_arc"/>
</dbReference>
<feature type="region of interest" description="Disordered" evidence="4">
    <location>
        <begin position="217"/>
        <end position="288"/>
    </location>
</feature>
<dbReference type="GO" id="GO:1990904">
    <property type="term" value="C:ribonucleoprotein complex"/>
    <property type="evidence" value="ECO:0007669"/>
    <property type="project" value="UniProtKB-KW"/>
</dbReference>
<keyword evidence="2 3" id="KW-0687">Ribonucleoprotein</keyword>
<dbReference type="SMART" id="SM00513">
    <property type="entry name" value="SAP"/>
    <property type="match status" value="1"/>
</dbReference>
<sequence length="318" mass="35606">MAAKGAKARAAARKQRDKWKSKRWFTIRAPRQPWQFKVIGETLGETPEHLMGRIYETTQNEVDGDFSKMHVKLRFRVIDTRGEDALTEYIGHALQSDYIRRQIRRHRGKVDDVVDCVTSDGYYLRVKPVVVAANRIKSSQKSQMRKLMRDTLLQYTARSTWLEVQASLLSGALETTLVDSIKAIQPTRTVMIRKVQLIQSGVVADDGPTLDEIHEEEKQANAEQAAKKEAALEKAMAGEEDEDSSEDEEESADDADDSEPADDSEDEAEAEEPSDDSDDSAEEQDLSSLKVAELKELLKAAGKPVSGKKAELIARLSE</sequence>
<feature type="compositionally biased region" description="Acidic residues" evidence="4">
    <location>
        <begin position="238"/>
        <end position="285"/>
    </location>
</feature>
<evidence type="ECO:0000256" key="1">
    <source>
        <dbReference type="ARBA" id="ARBA00022980"/>
    </source>
</evidence>
<dbReference type="InterPro" id="IPR036361">
    <property type="entry name" value="SAP_dom_sf"/>
</dbReference>
<dbReference type="InterPro" id="IPR003034">
    <property type="entry name" value="SAP_dom"/>
</dbReference>
<feature type="compositionally biased region" description="Basic and acidic residues" evidence="4">
    <location>
        <begin position="308"/>
        <end position="318"/>
    </location>
</feature>
<dbReference type="GO" id="GO:0005840">
    <property type="term" value="C:ribosome"/>
    <property type="evidence" value="ECO:0007669"/>
    <property type="project" value="UniProtKB-KW"/>
</dbReference>